<evidence type="ECO:0000313" key="2">
    <source>
        <dbReference type="Proteomes" id="UP000054270"/>
    </source>
</evidence>
<dbReference type="AlphaFoldDB" id="A0A0D2MEM9"/>
<gene>
    <name evidence="1" type="ORF">HYPSUDRAFT_202534</name>
</gene>
<dbReference type="EMBL" id="KN817553">
    <property type="protein sequence ID" value="KJA22063.1"/>
    <property type="molecule type" value="Genomic_DNA"/>
</dbReference>
<accession>A0A0D2MEM9</accession>
<protein>
    <submittedName>
        <fullName evidence="1">Uncharacterized protein</fullName>
    </submittedName>
</protein>
<dbReference type="Proteomes" id="UP000054270">
    <property type="component" value="Unassembled WGS sequence"/>
</dbReference>
<organism evidence="1 2">
    <name type="scientific">Hypholoma sublateritium (strain FD-334 SS-4)</name>
    <dbReference type="NCBI Taxonomy" id="945553"/>
    <lineage>
        <taxon>Eukaryota</taxon>
        <taxon>Fungi</taxon>
        <taxon>Dikarya</taxon>
        <taxon>Basidiomycota</taxon>
        <taxon>Agaricomycotina</taxon>
        <taxon>Agaricomycetes</taxon>
        <taxon>Agaricomycetidae</taxon>
        <taxon>Agaricales</taxon>
        <taxon>Agaricineae</taxon>
        <taxon>Strophariaceae</taxon>
        <taxon>Hypholoma</taxon>
    </lineage>
</organism>
<evidence type="ECO:0000313" key="1">
    <source>
        <dbReference type="EMBL" id="KJA22063.1"/>
    </source>
</evidence>
<name>A0A0D2MEM9_HYPSF</name>
<sequence>MAETDDPSFHCPMDTDYKDLYDRFDFFEAQALPATNTTSPQPHVADLYNTPWVPMLAAPSTTGGPPTSQGSYMATTPTDGINSLIHLFELNPHPHARKHVTLGTLFDDRRIKDGIAIFAKMDPAAEHLVKPKFKSNIPKGGEGVWSIYSCFCWEIDQRLAVDLLAGVYSRLSIHASTVIGLLGGNRAFQTLYQKHMKSPLAITLANNSDLSSPNTIYTYENLEDWDFQESTAGTNPVMRVLKRDVISFTQERHSAIIMRTQSEISSIMIARPTLGKTLLSDAGWDGPRTRAKRANIVLNKIFPNHNGVTLGQVASDKALVGLFSLESTMAAANNFIDAVGAINISLGSYRLVKTFRIPWEIIPFAAALVDIEARTVRHCGNHPSAARAGLFHCLSMFSRSERKVYEFYYDAWIRLTTSGSGYKAQLDKVLKHLDEAQDLGLIATYFLPTAIPQNIAGG</sequence>
<proteinExistence type="predicted"/>
<keyword evidence="2" id="KW-1185">Reference proteome</keyword>
<reference evidence="2" key="1">
    <citation type="submission" date="2014-04" db="EMBL/GenBank/DDBJ databases">
        <title>Evolutionary Origins and Diversification of the Mycorrhizal Mutualists.</title>
        <authorList>
            <consortium name="DOE Joint Genome Institute"/>
            <consortium name="Mycorrhizal Genomics Consortium"/>
            <person name="Kohler A."/>
            <person name="Kuo A."/>
            <person name="Nagy L.G."/>
            <person name="Floudas D."/>
            <person name="Copeland A."/>
            <person name="Barry K.W."/>
            <person name="Cichocki N."/>
            <person name="Veneault-Fourrey C."/>
            <person name="LaButti K."/>
            <person name="Lindquist E.A."/>
            <person name="Lipzen A."/>
            <person name="Lundell T."/>
            <person name="Morin E."/>
            <person name="Murat C."/>
            <person name="Riley R."/>
            <person name="Ohm R."/>
            <person name="Sun H."/>
            <person name="Tunlid A."/>
            <person name="Henrissat B."/>
            <person name="Grigoriev I.V."/>
            <person name="Hibbett D.S."/>
            <person name="Martin F."/>
        </authorList>
    </citation>
    <scope>NUCLEOTIDE SEQUENCE [LARGE SCALE GENOMIC DNA]</scope>
    <source>
        <strain evidence="2">FD-334 SS-4</strain>
    </source>
</reference>